<dbReference type="RefSeq" id="WP_066232916.1">
    <property type="nucleotide sequence ID" value="NZ_JARTFQ010000010.1"/>
</dbReference>
<keyword evidence="2" id="KW-1185">Reference proteome</keyword>
<dbReference type="Proteomes" id="UP001342826">
    <property type="component" value="Unassembled WGS sequence"/>
</dbReference>
<reference evidence="1 2" key="1">
    <citation type="submission" date="2023-03" db="EMBL/GenBank/DDBJ databases">
        <title>Bacillus Genome Sequencing.</title>
        <authorList>
            <person name="Dunlap C."/>
        </authorList>
    </citation>
    <scope>NUCLEOTIDE SEQUENCE [LARGE SCALE GENOMIC DNA]</scope>
    <source>
        <strain evidence="1 2">NRS-1717</strain>
    </source>
</reference>
<dbReference type="Gene3D" id="2.30.320.10">
    <property type="entry name" value="YwqG-like"/>
    <property type="match status" value="1"/>
</dbReference>
<gene>
    <name evidence="1" type="ORF">P9271_04275</name>
</gene>
<proteinExistence type="predicted"/>
<comment type="caution">
    <text evidence="1">The sequence shown here is derived from an EMBL/GenBank/DDBJ whole genome shotgun (WGS) entry which is preliminary data.</text>
</comment>
<dbReference type="SUPFAM" id="SSF103032">
    <property type="entry name" value="Hypothetical protein YwqG"/>
    <property type="match status" value="1"/>
</dbReference>
<dbReference type="Pfam" id="PF09234">
    <property type="entry name" value="DUF1963"/>
    <property type="match status" value="1"/>
</dbReference>
<evidence type="ECO:0000313" key="2">
    <source>
        <dbReference type="Proteomes" id="UP001342826"/>
    </source>
</evidence>
<dbReference type="InterPro" id="IPR015315">
    <property type="entry name" value="DUF1963"/>
</dbReference>
<organism evidence="1 2">
    <name type="scientific">Metabacillus fastidiosus</name>
    <dbReference type="NCBI Taxonomy" id="1458"/>
    <lineage>
        <taxon>Bacteria</taxon>
        <taxon>Bacillati</taxon>
        <taxon>Bacillota</taxon>
        <taxon>Bacilli</taxon>
        <taxon>Bacillales</taxon>
        <taxon>Bacillaceae</taxon>
        <taxon>Metabacillus</taxon>
    </lineage>
</organism>
<dbReference type="GeneID" id="301142292"/>
<protein>
    <submittedName>
        <fullName evidence="1">DUF1963 domain-containing protein</fullName>
    </submittedName>
</protein>
<dbReference type="EMBL" id="JARTFS010000004">
    <property type="protein sequence ID" value="MED4400547.1"/>
    <property type="molecule type" value="Genomic_DNA"/>
</dbReference>
<evidence type="ECO:0000313" key="1">
    <source>
        <dbReference type="EMBL" id="MED4400547.1"/>
    </source>
</evidence>
<accession>A0ABU6NVZ0</accession>
<dbReference type="InterPro" id="IPR035948">
    <property type="entry name" value="YwqG-like_sf"/>
</dbReference>
<sequence>MADSKKVLNELRTKLRCASIAQIGGFLPPANPMTSWFGKGCLPVGELLPVWNGKPLFPLLQIRISELPFCPPALDDVEMLVLFHNDSYYRNNGQHGDGWMIKEFQSLKGLQFIPTSSYSSSIKPFPIHWLEVDDDAPGWEDAWEIVDLDPVNKDENASDAFFDEFNRYSMTKVGGYPTEIQHGVGNLDEFVFQVGSEEKPNWMWGDNGIGYFFKSPTGEWRWSYQCY</sequence>
<name>A0ABU6NVZ0_9BACI</name>